<organism evidence="2 3">
    <name type="scientific">Dyella lutea</name>
    <dbReference type="NCBI Taxonomy" id="2950441"/>
    <lineage>
        <taxon>Bacteria</taxon>
        <taxon>Pseudomonadati</taxon>
        <taxon>Pseudomonadota</taxon>
        <taxon>Gammaproteobacteria</taxon>
        <taxon>Lysobacterales</taxon>
        <taxon>Rhodanobacteraceae</taxon>
        <taxon>Dyella</taxon>
    </lineage>
</organism>
<sequence length="932" mass="99173">MSAATLPPVLPIGCGLSPSCTVPARRDRLRQGGQLNGIDFVEVGDDGVTLCVHLFGPIPQGITVANVRVSGGDRITGLRVIAVSEENEPEMHDDACLRVVLDREGDHSPYCLCLVDASSGGDPAGWTAYPAFDPRYACVGLRFRLDCPGDLDCATSTPCVQTPEPPPEINYLAKDYASFRQLFLDRMALDAPTWRERHVPDIGIALVETMAYTADYLSYYQDAVATEAYLATARRRISVRRHARLVDYRMHEGCNARALVVLSVPAGEATLDLAGLSLLVPPPGQPDVTPGVLTADQYAKARAQGALVFEPMSLDGASTITIAAANHAIRLHTWGDELCCLARGSTQAVLVDQPLAAPSTPATPEDGSSPPVVNLTNATNNAATGAATDAPQRVLRLQAGDLLIFEEVLGPATGNLADADPGHRHAVRLTAVQPIVDPLDGSLLLRVSWDPCDALPFDLCLSVRMPSPDCTWLHDVSLARGNVLLVDHGDHPPGRCDCTALCTPPGQGDSAYPGLAAALAAMPDACQRCDALAEDCWLVPGTTEYDCCRCDGAVPDVRRPPTDTGHVLPGTPLTWAEPLPGDANAPVCALLARDPRAALPQLEVYGGALGDILLPGRPDARWRWESRQDLLESGADDRHFVVEVDDEGATHLRFGDGVLGRQPQAGDFFRARMRIGNGAAGNVGRDSIVWLASSRDVLPDGLAARNPIAAGGGQAAETLAEVKLYAPGAFRAHSLRAIVPDDYARFAATDPSVQGAVCTMAWNGSGYEADVMLDPLGREMLAPDLARRVRAGLEPYRRIGHDVAVRSACYVPLRIVLFVCVRPDFLVAHVEAALRERFGAGLRSDGTPGFFHPDRLRLGAAVGVGALMAEAQAVVGVAHVEVRTLQRMDDAPADDVPDDGLLHLTPTELARVDNDPDHPDHGSIAFLMGGGR</sequence>
<dbReference type="EMBL" id="JAMZEK010000003">
    <property type="protein sequence ID" value="MCP1375221.1"/>
    <property type="molecule type" value="Genomic_DNA"/>
</dbReference>
<dbReference type="Proteomes" id="UP001204615">
    <property type="component" value="Unassembled WGS sequence"/>
</dbReference>
<protein>
    <submittedName>
        <fullName evidence="2">Baseplate assembly protein</fullName>
    </submittedName>
</protein>
<evidence type="ECO:0000256" key="1">
    <source>
        <dbReference type="SAM" id="MobiDB-lite"/>
    </source>
</evidence>
<evidence type="ECO:0000313" key="2">
    <source>
        <dbReference type="EMBL" id="MCP1375221.1"/>
    </source>
</evidence>
<gene>
    <name evidence="2" type="ORF">NC595_14315</name>
</gene>
<accession>A0ABT1FCX3</accession>
<dbReference type="NCBIfam" id="TIGR02243">
    <property type="entry name" value="putative baseplate assembly protein"/>
    <property type="match status" value="1"/>
</dbReference>
<feature type="compositionally biased region" description="Basic and acidic residues" evidence="1">
    <location>
        <begin position="910"/>
        <end position="921"/>
    </location>
</feature>
<feature type="region of interest" description="Disordered" evidence="1">
    <location>
        <begin position="910"/>
        <end position="932"/>
    </location>
</feature>
<proteinExistence type="predicted"/>
<evidence type="ECO:0000313" key="3">
    <source>
        <dbReference type="Proteomes" id="UP001204615"/>
    </source>
</evidence>
<keyword evidence="3" id="KW-1185">Reference proteome</keyword>
<comment type="caution">
    <text evidence="2">The sequence shown here is derived from an EMBL/GenBank/DDBJ whole genome shotgun (WGS) entry which is preliminary data.</text>
</comment>
<dbReference type="RefSeq" id="WP_253567544.1">
    <property type="nucleotide sequence ID" value="NZ_JAMZEK010000003.1"/>
</dbReference>
<dbReference type="InterPro" id="IPR011749">
    <property type="entry name" value="CHP02243"/>
</dbReference>
<name>A0ABT1FCX3_9GAMM</name>
<reference evidence="2 3" key="1">
    <citation type="submission" date="2022-06" db="EMBL/GenBank/DDBJ databases">
        <title>Dyella sp. Sa strain:Sa Genome sequencing.</title>
        <authorList>
            <person name="Park S."/>
        </authorList>
    </citation>
    <scope>NUCLEOTIDE SEQUENCE [LARGE SCALE GENOMIC DNA]</scope>
    <source>
        <strain evidence="2 3">Sa</strain>
    </source>
</reference>